<evidence type="ECO:0000256" key="6">
    <source>
        <dbReference type="PROSITE-ProRule" id="PRU00433"/>
    </source>
</evidence>
<dbReference type="PANTHER" id="PTHR33751:SF9">
    <property type="entry name" value="CYTOCHROME C4"/>
    <property type="match status" value="1"/>
</dbReference>
<organism evidence="8 9">
    <name type="scientific">Hydrogenophaga atypica</name>
    <dbReference type="NCBI Taxonomy" id="249409"/>
    <lineage>
        <taxon>Bacteria</taxon>
        <taxon>Pseudomonadati</taxon>
        <taxon>Pseudomonadota</taxon>
        <taxon>Betaproteobacteria</taxon>
        <taxon>Burkholderiales</taxon>
        <taxon>Comamonadaceae</taxon>
        <taxon>Hydrogenophaga</taxon>
    </lineage>
</organism>
<evidence type="ECO:0000256" key="3">
    <source>
        <dbReference type="ARBA" id="ARBA00022723"/>
    </source>
</evidence>
<comment type="caution">
    <text evidence="8">The sequence shown here is derived from an EMBL/GenBank/DDBJ whole genome shotgun (WGS) entry which is preliminary data.</text>
</comment>
<evidence type="ECO:0000259" key="7">
    <source>
        <dbReference type="PROSITE" id="PS51007"/>
    </source>
</evidence>
<keyword evidence="5 6" id="KW-0408">Iron</keyword>
<dbReference type="Proteomes" id="UP001596501">
    <property type="component" value="Unassembled WGS sequence"/>
</dbReference>
<keyword evidence="4" id="KW-0249">Electron transport</keyword>
<dbReference type="EMBL" id="JBHTCA010000027">
    <property type="protein sequence ID" value="MFC7411248.1"/>
    <property type="molecule type" value="Genomic_DNA"/>
</dbReference>
<keyword evidence="3 6" id="KW-0479">Metal-binding</keyword>
<dbReference type="InterPro" id="IPR050597">
    <property type="entry name" value="Cytochrome_c_Oxidase_Subunit"/>
</dbReference>
<dbReference type="Pfam" id="PF00034">
    <property type="entry name" value="Cytochrom_C"/>
    <property type="match status" value="1"/>
</dbReference>
<keyword evidence="9" id="KW-1185">Reference proteome</keyword>
<dbReference type="PROSITE" id="PS51007">
    <property type="entry name" value="CYTC"/>
    <property type="match status" value="1"/>
</dbReference>
<name>A0ABW2QV37_9BURK</name>
<evidence type="ECO:0000256" key="2">
    <source>
        <dbReference type="ARBA" id="ARBA00022617"/>
    </source>
</evidence>
<proteinExistence type="predicted"/>
<keyword evidence="1" id="KW-0813">Transport</keyword>
<accession>A0ABW2QV37</accession>
<evidence type="ECO:0000256" key="5">
    <source>
        <dbReference type="ARBA" id="ARBA00023004"/>
    </source>
</evidence>
<dbReference type="Gene3D" id="1.10.760.10">
    <property type="entry name" value="Cytochrome c-like domain"/>
    <property type="match status" value="2"/>
</dbReference>
<evidence type="ECO:0000313" key="9">
    <source>
        <dbReference type="Proteomes" id="UP001596501"/>
    </source>
</evidence>
<reference evidence="9" key="1">
    <citation type="journal article" date="2019" name="Int. J. Syst. Evol. Microbiol.">
        <title>The Global Catalogue of Microorganisms (GCM) 10K type strain sequencing project: providing services to taxonomists for standard genome sequencing and annotation.</title>
        <authorList>
            <consortium name="The Broad Institute Genomics Platform"/>
            <consortium name="The Broad Institute Genome Sequencing Center for Infectious Disease"/>
            <person name="Wu L."/>
            <person name="Ma J."/>
        </authorList>
    </citation>
    <scope>NUCLEOTIDE SEQUENCE [LARGE SCALE GENOMIC DNA]</scope>
    <source>
        <strain evidence="9">CGMCC 1.12371</strain>
    </source>
</reference>
<keyword evidence="2 6" id="KW-0349">Heme</keyword>
<evidence type="ECO:0000313" key="8">
    <source>
        <dbReference type="EMBL" id="MFC7411248.1"/>
    </source>
</evidence>
<gene>
    <name evidence="8" type="ORF">ACFQPB_20490</name>
</gene>
<protein>
    <submittedName>
        <fullName evidence="8">C-type cytochrome</fullName>
    </submittedName>
</protein>
<dbReference type="InterPro" id="IPR036909">
    <property type="entry name" value="Cyt_c-like_dom_sf"/>
</dbReference>
<sequence>MPLTYPRTLARATRSTGSQALTALALTGIAMAMGLTLGGALAKEPAPSHSAAAHAPTAAPAAWTPAALRNALNTLPAGNAERGRVVHQQLFCASCHGDNGQAPTQNWPHLAGQKAAYTAKMLLDYQSRLRLEGQRAELMHDIAVMMTPQQISDVSAFYAAQPAPRDDGTPRPTSAADAERLVRKGDPARLITPCASCHGVAGQGGKLEAAALAGQNPLYFTRTLLDYQSGQRANDAAKGMSAFAKRLTRDEIEALARYYADLPSGKK</sequence>
<dbReference type="RefSeq" id="WP_382227364.1">
    <property type="nucleotide sequence ID" value="NZ_JBHTCA010000027.1"/>
</dbReference>
<evidence type="ECO:0000256" key="4">
    <source>
        <dbReference type="ARBA" id="ARBA00022982"/>
    </source>
</evidence>
<dbReference type="Pfam" id="PF13442">
    <property type="entry name" value="Cytochrome_CBB3"/>
    <property type="match status" value="1"/>
</dbReference>
<dbReference type="SUPFAM" id="SSF46626">
    <property type="entry name" value="Cytochrome c"/>
    <property type="match status" value="2"/>
</dbReference>
<feature type="domain" description="Cytochrome c" evidence="7">
    <location>
        <begin position="78"/>
        <end position="263"/>
    </location>
</feature>
<dbReference type="PANTHER" id="PTHR33751">
    <property type="entry name" value="CBB3-TYPE CYTOCHROME C OXIDASE SUBUNIT FIXP"/>
    <property type="match status" value="1"/>
</dbReference>
<dbReference type="InterPro" id="IPR009056">
    <property type="entry name" value="Cyt_c-like_dom"/>
</dbReference>
<evidence type="ECO:0000256" key="1">
    <source>
        <dbReference type="ARBA" id="ARBA00022448"/>
    </source>
</evidence>